<comment type="caution">
    <text evidence="1">The sequence shown here is derived from an EMBL/GenBank/DDBJ whole genome shotgun (WGS) entry which is preliminary data.</text>
</comment>
<name>A0A1F7YI03_9BACT</name>
<protein>
    <submittedName>
        <fullName evidence="1">Uncharacterized protein</fullName>
    </submittedName>
</protein>
<organism evidence="1 2">
    <name type="scientific">Candidatus Woesebacteria bacterium RIFCSPHIGHO2_01_FULL_40_22</name>
    <dbReference type="NCBI Taxonomy" id="1802499"/>
    <lineage>
        <taxon>Bacteria</taxon>
        <taxon>Candidatus Woeseibacteriota</taxon>
    </lineage>
</organism>
<dbReference type="EMBL" id="MGGL01000009">
    <property type="protein sequence ID" value="OGM26810.1"/>
    <property type="molecule type" value="Genomic_DNA"/>
</dbReference>
<reference evidence="1 2" key="1">
    <citation type="journal article" date="2016" name="Nat. Commun.">
        <title>Thousands of microbial genomes shed light on interconnected biogeochemical processes in an aquifer system.</title>
        <authorList>
            <person name="Anantharaman K."/>
            <person name="Brown C.T."/>
            <person name="Hug L.A."/>
            <person name="Sharon I."/>
            <person name="Castelle C.J."/>
            <person name="Probst A.J."/>
            <person name="Thomas B.C."/>
            <person name="Singh A."/>
            <person name="Wilkins M.J."/>
            <person name="Karaoz U."/>
            <person name="Brodie E.L."/>
            <person name="Williams K.H."/>
            <person name="Hubbard S.S."/>
            <person name="Banfield J.F."/>
        </authorList>
    </citation>
    <scope>NUCLEOTIDE SEQUENCE [LARGE SCALE GENOMIC DNA]</scope>
</reference>
<dbReference type="AlphaFoldDB" id="A0A1F7YI03"/>
<dbReference type="Proteomes" id="UP000179221">
    <property type="component" value="Unassembled WGS sequence"/>
</dbReference>
<sequence length="90" mass="10185">MTPKELLAKRCRNCRLATPFLAEYTEQRRTVFSINGVVVNKSSNSESSKPKIILQRNCTRAYPLIDTVPAFDKCISPREFEAHPIIEASS</sequence>
<gene>
    <name evidence="1" type="ORF">A2628_04630</name>
</gene>
<evidence type="ECO:0000313" key="2">
    <source>
        <dbReference type="Proteomes" id="UP000179221"/>
    </source>
</evidence>
<evidence type="ECO:0000313" key="1">
    <source>
        <dbReference type="EMBL" id="OGM26810.1"/>
    </source>
</evidence>
<proteinExistence type="predicted"/>
<accession>A0A1F7YI03</accession>